<evidence type="ECO:0000313" key="2">
    <source>
        <dbReference type="EMBL" id="KOO29397.1"/>
    </source>
</evidence>
<proteinExistence type="predicted"/>
<reference evidence="3" key="1">
    <citation type="journal article" date="2015" name="PLoS Genet.">
        <title>Genome Sequence and Transcriptome Analyses of Chrysochromulina tobin: Metabolic Tools for Enhanced Algal Fitness in the Prominent Order Prymnesiales (Haptophyceae).</title>
        <authorList>
            <person name="Hovde B.T."/>
            <person name="Deodato C.R."/>
            <person name="Hunsperger H.M."/>
            <person name="Ryken S.A."/>
            <person name="Yost W."/>
            <person name="Jha R.K."/>
            <person name="Patterson J."/>
            <person name="Monnat R.J. Jr."/>
            <person name="Barlow S.B."/>
            <person name="Starkenburg S.R."/>
            <person name="Cattolico R.A."/>
        </authorList>
    </citation>
    <scope>NUCLEOTIDE SEQUENCE</scope>
    <source>
        <strain evidence="3">CCMP291</strain>
    </source>
</reference>
<organism evidence="2 3">
    <name type="scientific">Chrysochromulina tobinii</name>
    <dbReference type="NCBI Taxonomy" id="1460289"/>
    <lineage>
        <taxon>Eukaryota</taxon>
        <taxon>Haptista</taxon>
        <taxon>Haptophyta</taxon>
        <taxon>Prymnesiophyceae</taxon>
        <taxon>Prymnesiales</taxon>
        <taxon>Chrysochromulinaceae</taxon>
        <taxon>Chrysochromulina</taxon>
    </lineage>
</organism>
<feature type="region of interest" description="Disordered" evidence="1">
    <location>
        <begin position="44"/>
        <end position="63"/>
    </location>
</feature>
<evidence type="ECO:0000313" key="3">
    <source>
        <dbReference type="Proteomes" id="UP000037460"/>
    </source>
</evidence>
<keyword evidence="3" id="KW-1185">Reference proteome</keyword>
<evidence type="ECO:0000256" key="1">
    <source>
        <dbReference type="SAM" id="MobiDB-lite"/>
    </source>
</evidence>
<gene>
    <name evidence="2" type="ORF">Ctob_009801</name>
</gene>
<comment type="caution">
    <text evidence="2">The sequence shown here is derived from an EMBL/GenBank/DDBJ whole genome shotgun (WGS) entry which is preliminary data.</text>
</comment>
<dbReference type="AlphaFoldDB" id="A0A0M0JSX2"/>
<dbReference type="Proteomes" id="UP000037460">
    <property type="component" value="Unassembled WGS sequence"/>
</dbReference>
<name>A0A0M0JSX2_9EUKA</name>
<dbReference type="EMBL" id="JWZX01002422">
    <property type="protein sequence ID" value="KOO29397.1"/>
    <property type="molecule type" value="Genomic_DNA"/>
</dbReference>
<protein>
    <submittedName>
        <fullName evidence="2">Uncharacterized protein</fullName>
    </submittedName>
</protein>
<sequence>MPAEKPAFGKKGTPLIYAGTKLTDVLTTEKSLVSTTRVSIWLDPNAPPTGRARLDAPKMTPKFPETKHTVKRVVHNIGQFPVADRVGKESYDPVLGNGNSVVDHYPYAACTDKEGLMNPNTYAASLGIKK</sequence>
<accession>A0A0M0JSX2</accession>